<evidence type="ECO:0000256" key="5">
    <source>
        <dbReference type="ARBA" id="ARBA00022519"/>
    </source>
</evidence>
<evidence type="ECO:0000256" key="7">
    <source>
        <dbReference type="ARBA" id="ARBA00022719"/>
    </source>
</evidence>
<dbReference type="NCBIfam" id="NF004321">
    <property type="entry name" value="PRK05715.1-3"/>
    <property type="match status" value="1"/>
</dbReference>
<keyword evidence="4 11" id="KW-0813">Transport</keyword>
<protein>
    <recommendedName>
        <fullName evidence="11">NADH-quinone oxidoreductase subunit K</fullName>
        <ecNumber evidence="11">7.1.1.-</ecNumber>
    </recommendedName>
    <alternativeName>
        <fullName evidence="11">NADH dehydrogenase I subunit K</fullName>
    </alternativeName>
    <alternativeName>
        <fullName evidence="11">NDH-1 subunit K</fullName>
    </alternativeName>
</protein>
<dbReference type="RefSeq" id="WP_017865737.1">
    <property type="nucleotide sequence ID" value="NZ_CP021255.1"/>
</dbReference>
<organism evidence="12 13">
    <name type="scientific">Desulfobulbus oralis</name>
    <dbReference type="NCBI Taxonomy" id="1986146"/>
    <lineage>
        <taxon>Bacteria</taxon>
        <taxon>Pseudomonadati</taxon>
        <taxon>Thermodesulfobacteriota</taxon>
        <taxon>Desulfobulbia</taxon>
        <taxon>Desulfobulbales</taxon>
        <taxon>Desulfobulbaceae</taxon>
        <taxon>Desulfobulbus</taxon>
    </lineage>
</organism>
<keyword evidence="11" id="KW-1003">Cell membrane</keyword>
<reference evidence="12 13" key="1">
    <citation type="journal article" date="2018" name="MBio">
        <title>Insights into the evolution of host association through the isolation and characterization of a novel human periodontal pathobiont, Desulfobulbus oralis.</title>
        <authorList>
            <person name="Cross K.L."/>
            <person name="Chirania P."/>
            <person name="Xiong W."/>
            <person name="Beall C.J."/>
            <person name="Elkins J.G."/>
            <person name="Giannone R.J."/>
            <person name="Griffen A.L."/>
            <person name="Guss A.M."/>
            <person name="Hettich R.L."/>
            <person name="Joshi S.S."/>
            <person name="Mokrzan E.M."/>
            <person name="Martin R.K."/>
            <person name="Zhulin I.B."/>
            <person name="Leys E.J."/>
            <person name="Podar M."/>
        </authorList>
    </citation>
    <scope>NUCLEOTIDE SEQUENCE [LARGE SCALE GENOMIC DNA]</scope>
    <source>
        <strain evidence="12 13">ORNL</strain>
    </source>
</reference>
<dbReference type="Proteomes" id="UP000239867">
    <property type="component" value="Chromosome"/>
</dbReference>
<dbReference type="InterPro" id="IPR001133">
    <property type="entry name" value="NADH_UbQ_OxRdtase_chain4L/K"/>
</dbReference>
<evidence type="ECO:0000256" key="8">
    <source>
        <dbReference type="ARBA" id="ARBA00022967"/>
    </source>
</evidence>
<feature type="transmembrane region" description="Helical" evidence="11">
    <location>
        <begin position="31"/>
        <end position="53"/>
    </location>
</feature>
<evidence type="ECO:0000256" key="11">
    <source>
        <dbReference type="HAMAP-Rule" id="MF_01456"/>
    </source>
</evidence>
<proteinExistence type="inferred from homology"/>
<keyword evidence="13" id="KW-1185">Reference proteome</keyword>
<evidence type="ECO:0000256" key="9">
    <source>
        <dbReference type="ARBA" id="ARBA00022989"/>
    </source>
</evidence>
<evidence type="ECO:0000256" key="1">
    <source>
        <dbReference type="ARBA" id="ARBA00002378"/>
    </source>
</evidence>
<evidence type="ECO:0000256" key="6">
    <source>
        <dbReference type="ARBA" id="ARBA00022692"/>
    </source>
</evidence>
<sequence length="100" mass="11054">MIPLGWYLMLSAALFCIGVCGFLTRRNFIMMLLSAELMLNAVNLNLVAMSHYLESLRGQAFTFFIITVAAAEAVIGLGIAVALFQHRRDVHTDSFTDLKG</sequence>
<evidence type="ECO:0000313" key="13">
    <source>
        <dbReference type="Proteomes" id="UP000239867"/>
    </source>
</evidence>
<evidence type="ECO:0000256" key="3">
    <source>
        <dbReference type="ARBA" id="ARBA00010519"/>
    </source>
</evidence>
<keyword evidence="11" id="KW-0830">Ubiquinone</keyword>
<dbReference type="FunFam" id="1.10.287.3510:FF:000001">
    <property type="entry name" value="NADH-quinone oxidoreductase subunit K"/>
    <property type="match status" value="1"/>
</dbReference>
<gene>
    <name evidence="11" type="primary">nuoK</name>
    <name evidence="12" type="ORF">CAY53_06995</name>
</gene>
<evidence type="ECO:0000256" key="4">
    <source>
        <dbReference type="ARBA" id="ARBA00022448"/>
    </source>
</evidence>
<dbReference type="Gene3D" id="1.10.287.3510">
    <property type="match status" value="1"/>
</dbReference>
<dbReference type="NCBIfam" id="NF004323">
    <property type="entry name" value="PRK05715.1-5"/>
    <property type="match status" value="1"/>
</dbReference>
<keyword evidence="5" id="KW-0997">Cell inner membrane</keyword>
<dbReference type="GO" id="GO:0030964">
    <property type="term" value="C:NADH dehydrogenase complex"/>
    <property type="evidence" value="ECO:0007669"/>
    <property type="project" value="TreeGrafter"/>
</dbReference>
<dbReference type="GO" id="GO:0042773">
    <property type="term" value="P:ATP synthesis coupled electron transport"/>
    <property type="evidence" value="ECO:0007669"/>
    <property type="project" value="InterPro"/>
</dbReference>
<feature type="transmembrane region" description="Helical" evidence="11">
    <location>
        <begin position="59"/>
        <end position="84"/>
    </location>
</feature>
<dbReference type="NCBIfam" id="NF004320">
    <property type="entry name" value="PRK05715.1-2"/>
    <property type="match status" value="1"/>
</dbReference>
<comment type="similarity">
    <text evidence="3 11">Belongs to the complex I subunit 4L family.</text>
</comment>
<name>A0A2L1GNH9_9BACT</name>
<dbReference type="EC" id="7.1.1.-" evidence="11"/>
<comment type="subunit">
    <text evidence="11">NDH-1 is composed of 14 different subunits. Subunits NuoA, H, J, K, L, M, N constitute the membrane sector of the complex.</text>
</comment>
<dbReference type="InterPro" id="IPR039428">
    <property type="entry name" value="NUOK/Mnh_C1-like"/>
</dbReference>
<comment type="function">
    <text evidence="1 11">NDH-1 shuttles electrons from NADH, via FMN and iron-sulfur (Fe-S) centers, to quinones in the respiratory chain. The immediate electron acceptor for the enzyme in this species is believed to be ubiquinone. Couples the redox reaction to proton translocation (for every two electrons transferred, four hydrogen ions are translocated across the cytoplasmic membrane), and thus conserves the redox energy in a proton gradient.</text>
</comment>
<keyword evidence="10 11" id="KW-0472">Membrane</keyword>
<evidence type="ECO:0000256" key="10">
    <source>
        <dbReference type="ARBA" id="ARBA00023136"/>
    </source>
</evidence>
<evidence type="ECO:0000256" key="2">
    <source>
        <dbReference type="ARBA" id="ARBA00004141"/>
    </source>
</evidence>
<dbReference type="PANTHER" id="PTHR11434:SF16">
    <property type="entry name" value="NADH-UBIQUINONE OXIDOREDUCTASE CHAIN 4L"/>
    <property type="match status" value="1"/>
</dbReference>
<dbReference type="PANTHER" id="PTHR11434">
    <property type="entry name" value="NADH-UBIQUINONE OXIDOREDUCTASE SUBUNIT ND4L"/>
    <property type="match status" value="1"/>
</dbReference>
<keyword evidence="9 11" id="KW-1133">Transmembrane helix</keyword>
<dbReference type="HAMAP" id="MF_01456">
    <property type="entry name" value="NDH1_NuoK"/>
    <property type="match status" value="1"/>
</dbReference>
<keyword evidence="6 11" id="KW-0812">Transmembrane</keyword>
<keyword evidence="7 11" id="KW-0874">Quinone</keyword>
<dbReference type="EMBL" id="CP021255">
    <property type="protein sequence ID" value="AVD71245.1"/>
    <property type="molecule type" value="Genomic_DNA"/>
</dbReference>
<dbReference type="GO" id="GO:0050136">
    <property type="term" value="F:NADH dehydrogenase (quinone) (non-electrogenic) activity"/>
    <property type="evidence" value="ECO:0007669"/>
    <property type="project" value="UniProtKB-UniRule"/>
</dbReference>
<dbReference type="GO" id="GO:0048038">
    <property type="term" value="F:quinone binding"/>
    <property type="evidence" value="ECO:0007669"/>
    <property type="project" value="UniProtKB-KW"/>
</dbReference>
<comment type="subcellular location">
    <subcellularLocation>
        <location evidence="11">Cell membrane</location>
        <topology evidence="11">Multi-pass membrane protein</topology>
    </subcellularLocation>
    <subcellularLocation>
        <location evidence="2">Membrane</location>
        <topology evidence="2">Multi-pass membrane protein</topology>
    </subcellularLocation>
</comment>
<dbReference type="OrthoDB" id="9810120at2"/>
<dbReference type="GO" id="GO:0005886">
    <property type="term" value="C:plasma membrane"/>
    <property type="evidence" value="ECO:0007669"/>
    <property type="project" value="UniProtKB-SubCell"/>
</dbReference>
<dbReference type="Pfam" id="PF00420">
    <property type="entry name" value="Oxidored_q2"/>
    <property type="match status" value="1"/>
</dbReference>
<comment type="catalytic activity">
    <reaction evidence="11">
        <text>a quinone + NADH + 5 H(+)(in) = a quinol + NAD(+) + 4 H(+)(out)</text>
        <dbReference type="Rhea" id="RHEA:57888"/>
        <dbReference type="ChEBI" id="CHEBI:15378"/>
        <dbReference type="ChEBI" id="CHEBI:24646"/>
        <dbReference type="ChEBI" id="CHEBI:57540"/>
        <dbReference type="ChEBI" id="CHEBI:57945"/>
        <dbReference type="ChEBI" id="CHEBI:132124"/>
    </reaction>
</comment>
<dbReference type="KEGG" id="deo:CAY53_06995"/>
<accession>A0A2L1GNH9</accession>
<keyword evidence="11" id="KW-0520">NAD</keyword>
<dbReference type="AlphaFoldDB" id="A0A2L1GNH9"/>
<feature type="transmembrane region" description="Helical" evidence="11">
    <location>
        <begin position="6"/>
        <end position="24"/>
    </location>
</feature>
<evidence type="ECO:0000313" key="12">
    <source>
        <dbReference type="EMBL" id="AVD71245.1"/>
    </source>
</evidence>
<keyword evidence="8 11" id="KW-1278">Translocase</keyword>